<keyword evidence="1" id="KW-0645">Protease</keyword>
<sequence length="253" mass="29700">MYLKTQTYKKLCENIGFDESSNLEGFKKLEKSIFLLHNEYLLGSAKEAGIFIKNHGNSKNIFDLVIDIYNKRIKAHHALFLIIHIFETALRSKMAFILSQNYSSNPDLKDDWFVNCSNLWLIKKVNHIVKINKLNEDFLKTANSFEVLDLFTLGDLENVIYNNWAIFQPIFASEKQYKNQILPRFGTKDHLLSTFSRIRKERNNIFHNRPPKGKAKSIIRNIEILLLRLDFNLKDAFNGISNLEYGIKLKYEY</sequence>
<evidence type="ECO:0000313" key="2">
    <source>
        <dbReference type="Proteomes" id="UP000321812"/>
    </source>
</evidence>
<comment type="caution">
    <text evidence="1">The sequence shown here is derived from an EMBL/GenBank/DDBJ whole genome shotgun (WGS) entry which is preliminary data.</text>
</comment>
<proteinExistence type="predicted"/>
<gene>
    <name evidence="1" type="ORF">YZ82_03070</name>
</gene>
<dbReference type="Proteomes" id="UP000321812">
    <property type="component" value="Unassembled WGS sequence"/>
</dbReference>
<protein>
    <submittedName>
        <fullName evidence="1">CAAX protease</fullName>
    </submittedName>
</protein>
<evidence type="ECO:0000313" key="1">
    <source>
        <dbReference type="EMBL" id="TWO20788.1"/>
    </source>
</evidence>
<name>A0A562XF88_CAMHY</name>
<keyword evidence="1" id="KW-0378">Hydrolase</keyword>
<dbReference type="GO" id="GO:0008233">
    <property type="term" value="F:peptidase activity"/>
    <property type="evidence" value="ECO:0007669"/>
    <property type="project" value="UniProtKB-KW"/>
</dbReference>
<dbReference type="RefSeq" id="WP_111975136.1">
    <property type="nucleotide sequence ID" value="NZ_VOAP01000011.1"/>
</dbReference>
<reference evidence="1 2" key="1">
    <citation type="submission" date="2019-07" db="EMBL/GenBank/DDBJ databases">
        <title>Rapid identification of Enteric Bacteria from Whole Genome Sequences (WGS) using Average Nucleotide Identity (ANI).</title>
        <authorList>
            <person name="Lane C."/>
        </authorList>
    </citation>
    <scope>NUCLEOTIDE SEQUENCE [LARGE SCALE GENOMIC DNA]</scope>
    <source>
        <strain evidence="1 2">D2411</strain>
    </source>
</reference>
<organism evidence="1 2">
    <name type="scientific">Campylobacter hyointestinalis</name>
    <dbReference type="NCBI Taxonomy" id="198"/>
    <lineage>
        <taxon>Bacteria</taxon>
        <taxon>Pseudomonadati</taxon>
        <taxon>Campylobacterota</taxon>
        <taxon>Epsilonproteobacteria</taxon>
        <taxon>Campylobacterales</taxon>
        <taxon>Campylobacteraceae</taxon>
        <taxon>Campylobacter</taxon>
    </lineage>
</organism>
<dbReference type="GO" id="GO:0006508">
    <property type="term" value="P:proteolysis"/>
    <property type="evidence" value="ECO:0007669"/>
    <property type="project" value="UniProtKB-KW"/>
</dbReference>
<dbReference type="EMBL" id="VOAP01000011">
    <property type="protein sequence ID" value="TWO20788.1"/>
    <property type="molecule type" value="Genomic_DNA"/>
</dbReference>
<dbReference type="AlphaFoldDB" id="A0A562XF88"/>
<accession>A0A562XF88</accession>